<evidence type="ECO:0000313" key="3">
    <source>
        <dbReference type="Proteomes" id="UP000019141"/>
    </source>
</evidence>
<accession>W4LN25</accession>
<keyword evidence="3" id="KW-1185">Reference proteome</keyword>
<dbReference type="InterPro" id="IPR057767">
    <property type="entry name" value="UGSC-like_dom"/>
</dbReference>
<dbReference type="Pfam" id="PF24696">
    <property type="entry name" value="UGSC"/>
    <property type="match status" value="1"/>
</dbReference>
<dbReference type="EMBL" id="AZHW01000439">
    <property type="protein sequence ID" value="ETW99503.1"/>
    <property type="molecule type" value="Genomic_DNA"/>
</dbReference>
<comment type="caution">
    <text evidence="2">The sequence shown here is derived from an EMBL/GenBank/DDBJ whole genome shotgun (WGS) entry which is preliminary data.</text>
</comment>
<dbReference type="AlphaFoldDB" id="W4LN25"/>
<name>W4LN25_ENTF1</name>
<gene>
    <name evidence="2" type="ORF">ETSY1_14690</name>
</gene>
<sequence length="77" mass="8193">MHDAVSAEKAGIAATAIITDRFVQTAQAMAEVTGMPGYPFVVIAHPIANNDDAVLRVKAQEAVQQCLTILQAQELDD</sequence>
<organism evidence="2 3">
    <name type="scientific">Entotheonella factor</name>
    <dbReference type="NCBI Taxonomy" id="1429438"/>
    <lineage>
        <taxon>Bacteria</taxon>
        <taxon>Pseudomonadati</taxon>
        <taxon>Nitrospinota/Tectimicrobiota group</taxon>
        <taxon>Candidatus Tectimicrobiota</taxon>
        <taxon>Candidatus Entotheonellia</taxon>
        <taxon>Candidatus Entotheonellales</taxon>
        <taxon>Candidatus Entotheonellaceae</taxon>
        <taxon>Candidatus Entotheonella</taxon>
    </lineage>
</organism>
<proteinExistence type="predicted"/>
<reference evidence="2 3" key="1">
    <citation type="journal article" date="2014" name="Nature">
        <title>An environmental bacterial taxon with a large and distinct metabolic repertoire.</title>
        <authorList>
            <person name="Wilson M.C."/>
            <person name="Mori T."/>
            <person name="Ruckert C."/>
            <person name="Uria A.R."/>
            <person name="Helf M.J."/>
            <person name="Takada K."/>
            <person name="Gernert C."/>
            <person name="Steffens U.A."/>
            <person name="Heycke N."/>
            <person name="Schmitt S."/>
            <person name="Rinke C."/>
            <person name="Helfrich E.J."/>
            <person name="Brachmann A.O."/>
            <person name="Gurgui C."/>
            <person name="Wakimoto T."/>
            <person name="Kracht M."/>
            <person name="Crusemann M."/>
            <person name="Hentschel U."/>
            <person name="Abe I."/>
            <person name="Matsunaga S."/>
            <person name="Kalinowski J."/>
            <person name="Takeyama H."/>
            <person name="Piel J."/>
        </authorList>
    </citation>
    <scope>NUCLEOTIDE SEQUENCE [LARGE SCALE GENOMIC DNA]</scope>
    <source>
        <strain evidence="3">TSY1</strain>
    </source>
</reference>
<dbReference type="Proteomes" id="UP000019141">
    <property type="component" value="Unassembled WGS sequence"/>
</dbReference>
<evidence type="ECO:0000259" key="1">
    <source>
        <dbReference type="Pfam" id="PF24696"/>
    </source>
</evidence>
<feature type="domain" description="UGSC-like" evidence="1">
    <location>
        <begin position="1"/>
        <end position="71"/>
    </location>
</feature>
<evidence type="ECO:0000313" key="2">
    <source>
        <dbReference type="EMBL" id="ETW99503.1"/>
    </source>
</evidence>
<dbReference type="HOGENOM" id="CLU_192891_0_0_7"/>
<protein>
    <recommendedName>
        <fullName evidence="1">UGSC-like domain-containing protein</fullName>
    </recommendedName>
</protein>